<dbReference type="PROSITE" id="PS51447">
    <property type="entry name" value="FDX_ACB"/>
    <property type="match status" value="1"/>
</dbReference>
<accession>A0A2M7TM36</accession>
<evidence type="ECO:0000313" key="2">
    <source>
        <dbReference type="EMBL" id="PIZ48250.1"/>
    </source>
</evidence>
<dbReference type="SUPFAM" id="SSF55681">
    <property type="entry name" value="Class II aaRS and biotin synthetases"/>
    <property type="match status" value="1"/>
</dbReference>
<evidence type="ECO:0000313" key="3">
    <source>
        <dbReference type="Proteomes" id="UP000229753"/>
    </source>
</evidence>
<name>A0A2M7TM36_9BACT</name>
<dbReference type="Pfam" id="PF03147">
    <property type="entry name" value="FDX-ACB"/>
    <property type="match status" value="1"/>
</dbReference>
<feature type="domain" description="FDX-ACB" evidence="1">
    <location>
        <begin position="96"/>
        <end position="180"/>
    </location>
</feature>
<sequence length="185" mass="21394">MLTGLVSGESFAKVKGVVESLLEELGIKEIEIKPYQLQKTFYGKIFHPSRRAEIIFKNNSLGIFGQLKKEKVFVFDLDFTQIVKDTNEIKKYQAIPKYPPIIEDLSFVIPEKTYVGEIMKAIKTTSLIIQRVELIDSFEDSRTFRVTYQDTKKTLTDEEVEKIRKSIIDNLKNKLRLKLKGKGEN</sequence>
<gene>
    <name evidence="2" type="ORF">COY29_04110</name>
</gene>
<protein>
    <recommendedName>
        <fullName evidence="1">FDX-ACB domain-containing protein</fullName>
    </recommendedName>
</protein>
<reference evidence="3" key="1">
    <citation type="submission" date="2017-09" db="EMBL/GenBank/DDBJ databases">
        <title>Depth-based differentiation of microbial function through sediment-hosted aquifers and enrichment of novel symbionts in the deep terrestrial subsurface.</title>
        <authorList>
            <person name="Probst A.J."/>
            <person name="Ladd B."/>
            <person name="Jarett J.K."/>
            <person name="Geller-Mcgrath D.E."/>
            <person name="Sieber C.M.K."/>
            <person name="Emerson J.B."/>
            <person name="Anantharaman K."/>
            <person name="Thomas B.C."/>
            <person name="Malmstrom R."/>
            <person name="Stieglmeier M."/>
            <person name="Klingl A."/>
            <person name="Woyke T."/>
            <person name="Ryan C.M."/>
            <person name="Banfield J.F."/>
        </authorList>
    </citation>
    <scope>NUCLEOTIDE SEQUENCE [LARGE SCALE GENOMIC DNA]</scope>
</reference>
<dbReference type="EMBL" id="PFNO01000132">
    <property type="protein sequence ID" value="PIZ48250.1"/>
    <property type="molecule type" value="Genomic_DNA"/>
</dbReference>
<dbReference type="InterPro" id="IPR036690">
    <property type="entry name" value="Fdx_antiC-bd_sf"/>
</dbReference>
<dbReference type="Proteomes" id="UP000229753">
    <property type="component" value="Unassembled WGS sequence"/>
</dbReference>
<dbReference type="InterPro" id="IPR041616">
    <property type="entry name" value="PheRS_beta_core"/>
</dbReference>
<dbReference type="AlphaFoldDB" id="A0A2M7TM36"/>
<dbReference type="InterPro" id="IPR005121">
    <property type="entry name" value="Fdx_antiC-bd"/>
</dbReference>
<dbReference type="Gene3D" id="3.30.930.10">
    <property type="entry name" value="Bira Bifunctional Protein, Domain 2"/>
    <property type="match status" value="1"/>
</dbReference>
<dbReference type="SMART" id="SM00896">
    <property type="entry name" value="FDX-ACB"/>
    <property type="match status" value="1"/>
</dbReference>
<organism evidence="2 3">
    <name type="scientific">Candidatus Woesebacteria bacterium CG_4_10_14_0_2_um_filter_39_14</name>
    <dbReference type="NCBI Taxonomy" id="1975054"/>
    <lineage>
        <taxon>Bacteria</taxon>
        <taxon>Candidatus Woeseibacteriota</taxon>
    </lineage>
</organism>
<dbReference type="Pfam" id="PF17759">
    <property type="entry name" value="tRNA_synthFbeta"/>
    <property type="match status" value="1"/>
</dbReference>
<comment type="caution">
    <text evidence="2">The sequence shown here is derived from an EMBL/GenBank/DDBJ whole genome shotgun (WGS) entry which is preliminary data.</text>
</comment>
<evidence type="ECO:0000259" key="1">
    <source>
        <dbReference type="PROSITE" id="PS51447"/>
    </source>
</evidence>
<dbReference type="SUPFAM" id="SSF54991">
    <property type="entry name" value="Anticodon-binding domain of PheRS"/>
    <property type="match status" value="1"/>
</dbReference>
<proteinExistence type="predicted"/>
<dbReference type="InterPro" id="IPR045864">
    <property type="entry name" value="aa-tRNA-synth_II/BPL/LPL"/>
</dbReference>
<dbReference type="Gene3D" id="3.30.70.380">
    <property type="entry name" value="Ferrodoxin-fold anticodon-binding domain"/>
    <property type="match status" value="1"/>
</dbReference>